<dbReference type="Gene3D" id="3.40.630.10">
    <property type="entry name" value="Zn peptidases"/>
    <property type="match status" value="1"/>
</dbReference>
<dbReference type="InterPro" id="IPR036264">
    <property type="entry name" value="Bact_exopeptidase_dim_dom"/>
</dbReference>
<dbReference type="InterPro" id="IPR011650">
    <property type="entry name" value="Peptidase_M20_dimer"/>
</dbReference>
<reference evidence="11" key="1">
    <citation type="submission" date="2017-12" db="EMBL/GenBank/DDBJ databases">
        <title>Draft genome sequence of Telmatospirillum siberiense 26-4b1T, an acidotolerant peatland alphaproteobacterium potentially involved in sulfur cycling.</title>
        <authorList>
            <person name="Hausmann B."/>
            <person name="Pjevac P."/>
            <person name="Schreck K."/>
            <person name="Herbold C.W."/>
            <person name="Daims H."/>
            <person name="Wagner M."/>
            <person name="Pester M."/>
            <person name="Loy A."/>
        </authorList>
    </citation>
    <scope>NUCLEOTIDE SEQUENCE [LARGE SCALE GENOMIC DNA]</scope>
    <source>
        <strain evidence="11">26-4b1</strain>
    </source>
</reference>
<feature type="binding site" evidence="7">
    <location>
        <position position="90"/>
    </location>
    <ligand>
        <name>Zn(2+)</name>
        <dbReference type="ChEBI" id="CHEBI:29105"/>
        <label>1</label>
    </ligand>
</feature>
<dbReference type="Proteomes" id="UP000233293">
    <property type="component" value="Unassembled WGS sequence"/>
</dbReference>
<dbReference type="SUPFAM" id="SSF53187">
    <property type="entry name" value="Zn-dependent exopeptidases"/>
    <property type="match status" value="1"/>
</dbReference>
<dbReference type="InterPro" id="IPR010158">
    <property type="entry name" value="Amidase_Cbmase"/>
</dbReference>
<keyword evidence="11" id="KW-1185">Reference proteome</keyword>
<feature type="binding site" evidence="7">
    <location>
        <position position="125"/>
    </location>
    <ligand>
        <name>Zn(2+)</name>
        <dbReference type="ChEBI" id="CHEBI:29105"/>
        <label>2</label>
    </ligand>
</feature>
<accession>A0A2N3PVQ7</accession>
<dbReference type="Pfam" id="PF01546">
    <property type="entry name" value="Peptidase_M20"/>
    <property type="match status" value="1"/>
</dbReference>
<evidence type="ECO:0000256" key="7">
    <source>
        <dbReference type="PIRSR" id="PIRSR001235-1"/>
    </source>
</evidence>
<feature type="binding site" evidence="7">
    <location>
        <position position="189"/>
    </location>
    <ligand>
        <name>Zn(2+)</name>
        <dbReference type="ChEBI" id="CHEBI:29105"/>
        <label>1</label>
    </ligand>
</feature>
<feature type="binding site" evidence="7">
    <location>
        <position position="90"/>
    </location>
    <ligand>
        <name>Zn(2+)</name>
        <dbReference type="ChEBI" id="CHEBI:29105"/>
        <label>2</label>
    </ligand>
</feature>
<evidence type="ECO:0000256" key="8">
    <source>
        <dbReference type="PIRSR" id="PIRSR001235-2"/>
    </source>
</evidence>
<proteinExistence type="inferred from homology"/>
<dbReference type="CDD" id="cd03884">
    <property type="entry name" value="M20_bAS"/>
    <property type="match status" value="1"/>
</dbReference>
<comment type="similarity">
    <text evidence="2">Belongs to the peptidase M20 family.</text>
</comment>
<dbReference type="GO" id="GO:0046872">
    <property type="term" value="F:metal ion binding"/>
    <property type="evidence" value="ECO:0007669"/>
    <property type="project" value="UniProtKB-KW"/>
</dbReference>
<feature type="binding site" evidence="8">
    <location>
        <position position="214"/>
    </location>
    <ligand>
        <name>allantoate</name>
        <dbReference type="ChEBI" id="CHEBI:17536"/>
    </ligand>
</feature>
<keyword evidence="5 10" id="KW-0378">Hydrolase</keyword>
<keyword evidence="7" id="KW-0862">Zinc</keyword>
<dbReference type="Gene3D" id="3.30.70.360">
    <property type="match status" value="1"/>
</dbReference>
<keyword evidence="4 7" id="KW-0479">Metal-binding</keyword>
<gene>
    <name evidence="10" type="ORF">CWS72_11670</name>
</gene>
<evidence type="ECO:0000256" key="4">
    <source>
        <dbReference type="ARBA" id="ARBA00022723"/>
    </source>
</evidence>
<protein>
    <submittedName>
        <fullName evidence="10">Allantoate amidohydrolase</fullName>
    </submittedName>
</protein>
<sequence length="412" mass="43248">MMDRSISVLARSDALARITETPGMITRTYLTAQHAEANRLVGGWMGEAGMRVCADAAGSVIGRYDGLRPDAPTVILGSHLDSVRNAGRYDGILGVLLGLAAVEHLHTAGRRLPFAIEVIGFGEEEGVRFGTSLIGSHALAGDFDPAWLDIRDEAGVSLAAAMTKFGLDPQAVGQAARRKGDILAYLEAHIEQGPVLESLNLPVGVVTAICGATRRRFRIKGMAGHAGTVPMGQRRDALAAAAEMVLAVERIAREKGVVGTVGRLAVEPDAVNVIPGAVTFTIDVRAEQDADRLDALAAIDRTFGEIAETRGLSWTGETFHQSPSVHCAPHLRALFAETIEAQGMPVHALPSGAGHDAMAIASLAPVAMLFIRCAGGISHNPAEAVLAEDVDLALRVLSDTLERLAATTGFGD</sequence>
<evidence type="ECO:0000256" key="6">
    <source>
        <dbReference type="ARBA" id="ARBA00023211"/>
    </source>
</evidence>
<comment type="cofactor">
    <cofactor evidence="1">
        <name>Mn(2+)</name>
        <dbReference type="ChEBI" id="CHEBI:29035"/>
    </cofactor>
</comment>
<name>A0A2N3PVQ7_9PROT</name>
<dbReference type="SUPFAM" id="SSF55031">
    <property type="entry name" value="Bacterial exopeptidase dimerisation domain"/>
    <property type="match status" value="1"/>
</dbReference>
<dbReference type="InterPro" id="IPR002933">
    <property type="entry name" value="Peptidase_M20"/>
</dbReference>
<evidence type="ECO:0000256" key="3">
    <source>
        <dbReference type="ARBA" id="ARBA00011738"/>
    </source>
</evidence>
<dbReference type="EMBL" id="PIUM01000011">
    <property type="protein sequence ID" value="PKU24496.1"/>
    <property type="molecule type" value="Genomic_DNA"/>
</dbReference>
<feature type="domain" description="Peptidase M20 dimerisation" evidence="9">
    <location>
        <begin position="210"/>
        <end position="306"/>
    </location>
</feature>
<evidence type="ECO:0000313" key="11">
    <source>
        <dbReference type="Proteomes" id="UP000233293"/>
    </source>
</evidence>
<keyword evidence="6" id="KW-0464">Manganese</keyword>
<organism evidence="10 11">
    <name type="scientific">Telmatospirillum siberiense</name>
    <dbReference type="NCBI Taxonomy" id="382514"/>
    <lineage>
        <taxon>Bacteria</taxon>
        <taxon>Pseudomonadati</taxon>
        <taxon>Pseudomonadota</taxon>
        <taxon>Alphaproteobacteria</taxon>
        <taxon>Rhodospirillales</taxon>
        <taxon>Rhodospirillaceae</taxon>
        <taxon>Telmatospirillum</taxon>
    </lineage>
</organism>
<dbReference type="PANTHER" id="PTHR32494:SF19">
    <property type="entry name" value="ALLANTOATE DEIMINASE-RELATED"/>
    <property type="match status" value="1"/>
</dbReference>
<feature type="binding site" evidence="7">
    <location>
        <position position="379"/>
    </location>
    <ligand>
        <name>Zn(2+)</name>
        <dbReference type="ChEBI" id="CHEBI:29105"/>
        <label>2</label>
    </ligand>
</feature>
<evidence type="ECO:0000313" key="10">
    <source>
        <dbReference type="EMBL" id="PKU24496.1"/>
    </source>
</evidence>
<evidence type="ECO:0000256" key="1">
    <source>
        <dbReference type="ARBA" id="ARBA00001936"/>
    </source>
</evidence>
<feature type="binding site" evidence="7">
    <location>
        <position position="79"/>
    </location>
    <ligand>
        <name>Zn(2+)</name>
        <dbReference type="ChEBI" id="CHEBI:29105"/>
        <label>1</label>
    </ligand>
</feature>
<feature type="binding site" evidence="8">
    <location>
        <position position="272"/>
    </location>
    <ligand>
        <name>allantoate</name>
        <dbReference type="ChEBI" id="CHEBI:17536"/>
    </ligand>
</feature>
<dbReference type="AlphaFoldDB" id="A0A2N3PVQ7"/>
<comment type="subunit">
    <text evidence="3">Homodimer.</text>
</comment>
<comment type="caution">
    <text evidence="10">The sequence shown here is derived from an EMBL/GenBank/DDBJ whole genome shotgun (WGS) entry which is preliminary data.</text>
</comment>
<evidence type="ECO:0000256" key="5">
    <source>
        <dbReference type="ARBA" id="ARBA00022801"/>
    </source>
</evidence>
<dbReference type="RefSeq" id="WP_101250782.1">
    <property type="nucleotide sequence ID" value="NZ_PIUM01000011.1"/>
</dbReference>
<dbReference type="NCBIfam" id="NF006775">
    <property type="entry name" value="PRK09290.2-5"/>
    <property type="match status" value="1"/>
</dbReference>
<dbReference type="PIRSF" id="PIRSF001235">
    <property type="entry name" value="Amidase_carbamoylase"/>
    <property type="match status" value="1"/>
</dbReference>
<dbReference type="GO" id="GO:0016813">
    <property type="term" value="F:hydrolase activity, acting on carbon-nitrogen (but not peptide) bonds, in linear amidines"/>
    <property type="evidence" value="ECO:0007669"/>
    <property type="project" value="InterPro"/>
</dbReference>
<dbReference type="OrthoDB" id="9808195at2"/>
<comment type="cofactor">
    <cofactor evidence="7">
        <name>Zn(2+)</name>
        <dbReference type="ChEBI" id="CHEBI:29105"/>
    </cofactor>
    <text evidence="7">Binds 2 Zn(2+) ions per subunit.</text>
</comment>
<feature type="binding site" evidence="8">
    <location>
        <position position="285"/>
    </location>
    <ligand>
        <name>allantoate</name>
        <dbReference type="ChEBI" id="CHEBI:17536"/>
    </ligand>
</feature>
<evidence type="ECO:0000259" key="9">
    <source>
        <dbReference type="Pfam" id="PF07687"/>
    </source>
</evidence>
<dbReference type="NCBIfam" id="TIGR01879">
    <property type="entry name" value="hydantase"/>
    <property type="match status" value="1"/>
</dbReference>
<dbReference type="Pfam" id="PF07687">
    <property type="entry name" value="M20_dimer"/>
    <property type="match status" value="1"/>
</dbReference>
<dbReference type="PANTHER" id="PTHR32494">
    <property type="entry name" value="ALLANTOATE DEIMINASE-RELATED"/>
    <property type="match status" value="1"/>
</dbReference>
<evidence type="ECO:0000256" key="2">
    <source>
        <dbReference type="ARBA" id="ARBA00006153"/>
    </source>
</evidence>